<sequence length="412" mass="45442">MKAEIIGVGTELLLGQIANTNAQYLSEQLAEIGVNVYYHTVVGDNPERLASAIKLAETRADLLIFTGGLGPTKDDLTKEIIAERLQREMVTDEDSWKKIQEYFKKTGRYMTANNEKQAYVIKGATVLPNDHGMAPGMFAKEGDHYYMLLPGPPHEMKPMYRNYGRQEIIKQLEKVECIESRVLRFFNIGEAEIEDRLSDIIDAQTNPTVAPLAGDGEVTVRLTARSDNKDKAVVMLDDIEKQVQEKAGEYLYGYDDTSLMAELLKILEDREMTIAAAESLTGGLFQSEMTAVVGVSTMLLGGIVCYSNDAKIKLCNVKPETLEKHGAVSEQCAIELADNVRKSLNADIGISFTGAAGPDSLEGHPAGTVWIGMSFKEGQSKAVLVKLAGTRNGNRRRSVKMGCYYLLKELKK</sequence>
<name>A0A429Y2S8_9BACI</name>
<dbReference type="Proteomes" id="UP000287156">
    <property type="component" value="Unassembled WGS sequence"/>
</dbReference>
<dbReference type="EMBL" id="QYTV02000003">
    <property type="protein sequence ID" value="RST75545.1"/>
    <property type="molecule type" value="Genomic_DNA"/>
</dbReference>
<dbReference type="Pfam" id="PF00994">
    <property type="entry name" value="MoCF_biosynth"/>
    <property type="match status" value="1"/>
</dbReference>
<dbReference type="SUPFAM" id="SSF53218">
    <property type="entry name" value="Molybdenum cofactor biosynthesis proteins"/>
    <property type="match status" value="1"/>
</dbReference>
<dbReference type="Pfam" id="PF18146">
    <property type="entry name" value="CinA_KH"/>
    <property type="match status" value="1"/>
</dbReference>
<evidence type="ECO:0000313" key="3">
    <source>
        <dbReference type="EMBL" id="RST75545.1"/>
    </source>
</evidence>
<dbReference type="SUPFAM" id="SSF142433">
    <property type="entry name" value="CinA-like"/>
    <property type="match status" value="1"/>
</dbReference>
<dbReference type="CDD" id="cd00885">
    <property type="entry name" value="cinA"/>
    <property type="match status" value="1"/>
</dbReference>
<dbReference type="PIRSF" id="PIRSF006728">
    <property type="entry name" value="CinA"/>
    <property type="match status" value="1"/>
</dbReference>
<organism evidence="3 4">
    <name type="scientific">Siminovitchia acidinfaciens</name>
    <dbReference type="NCBI Taxonomy" id="2321395"/>
    <lineage>
        <taxon>Bacteria</taxon>
        <taxon>Bacillati</taxon>
        <taxon>Bacillota</taxon>
        <taxon>Bacilli</taxon>
        <taxon>Bacillales</taxon>
        <taxon>Bacillaceae</taxon>
        <taxon>Siminovitchia</taxon>
    </lineage>
</organism>
<dbReference type="Gene3D" id="3.30.70.2860">
    <property type="match status" value="1"/>
</dbReference>
<dbReference type="OrthoDB" id="9801454at2"/>
<dbReference type="HAMAP" id="MF_00226_B">
    <property type="entry name" value="CinA_B"/>
    <property type="match status" value="1"/>
</dbReference>
<dbReference type="RefSeq" id="WP_126050168.1">
    <property type="nucleotide sequence ID" value="NZ_QYTV02000003.1"/>
</dbReference>
<accession>A0A429Y2S8</accession>
<dbReference type="InterPro" id="IPR001453">
    <property type="entry name" value="MoaB/Mog_dom"/>
</dbReference>
<dbReference type="NCBIfam" id="TIGR00199">
    <property type="entry name" value="PncC_domain"/>
    <property type="match status" value="1"/>
</dbReference>
<dbReference type="InterPro" id="IPR008136">
    <property type="entry name" value="CinA_C"/>
</dbReference>
<protein>
    <recommendedName>
        <fullName evidence="1">Putative competence-damage inducible protein</fullName>
    </recommendedName>
</protein>
<dbReference type="InterPro" id="IPR008135">
    <property type="entry name" value="Competence-induced_CinA"/>
</dbReference>
<dbReference type="InterPro" id="IPR036425">
    <property type="entry name" value="MoaB/Mog-like_dom_sf"/>
</dbReference>
<evidence type="ECO:0000313" key="4">
    <source>
        <dbReference type="Proteomes" id="UP000287156"/>
    </source>
</evidence>
<dbReference type="NCBIfam" id="TIGR00200">
    <property type="entry name" value="cinA_nterm"/>
    <property type="match status" value="1"/>
</dbReference>
<keyword evidence="4" id="KW-1185">Reference proteome</keyword>
<dbReference type="InterPro" id="IPR050101">
    <property type="entry name" value="CinA"/>
</dbReference>
<comment type="similarity">
    <text evidence="1">Belongs to the CinA family.</text>
</comment>
<gene>
    <name evidence="1" type="primary">cinA</name>
    <name evidence="3" type="ORF">D4T97_009945</name>
</gene>
<dbReference type="NCBIfam" id="NF001813">
    <property type="entry name" value="PRK00549.1"/>
    <property type="match status" value="1"/>
</dbReference>
<evidence type="ECO:0000256" key="1">
    <source>
        <dbReference type="HAMAP-Rule" id="MF_00226"/>
    </source>
</evidence>
<dbReference type="Gene3D" id="3.40.980.10">
    <property type="entry name" value="MoaB/Mog-like domain"/>
    <property type="match status" value="1"/>
</dbReference>
<dbReference type="PANTHER" id="PTHR13939">
    <property type="entry name" value="NICOTINAMIDE-NUCLEOTIDE AMIDOHYDROLASE PNCC"/>
    <property type="match status" value="1"/>
</dbReference>
<dbReference type="Pfam" id="PF02464">
    <property type="entry name" value="CinA"/>
    <property type="match status" value="1"/>
</dbReference>
<dbReference type="SMART" id="SM00852">
    <property type="entry name" value="MoCF_biosynth"/>
    <property type="match status" value="1"/>
</dbReference>
<dbReference type="PANTHER" id="PTHR13939:SF0">
    <property type="entry name" value="NMN AMIDOHYDROLASE-LIKE PROTEIN YFAY"/>
    <property type="match status" value="1"/>
</dbReference>
<dbReference type="AlphaFoldDB" id="A0A429Y2S8"/>
<dbReference type="InterPro" id="IPR041424">
    <property type="entry name" value="CinA_KH"/>
</dbReference>
<comment type="caution">
    <text evidence="3">The sequence shown here is derived from an EMBL/GenBank/DDBJ whole genome shotgun (WGS) entry which is preliminary data.</text>
</comment>
<dbReference type="NCBIfam" id="TIGR00177">
    <property type="entry name" value="molyb_syn"/>
    <property type="match status" value="1"/>
</dbReference>
<evidence type="ECO:0000259" key="2">
    <source>
        <dbReference type="SMART" id="SM00852"/>
    </source>
</evidence>
<dbReference type="Gene3D" id="3.90.950.20">
    <property type="entry name" value="CinA-like"/>
    <property type="match status" value="1"/>
</dbReference>
<feature type="domain" description="MoaB/Mog" evidence="2">
    <location>
        <begin position="4"/>
        <end position="170"/>
    </location>
</feature>
<dbReference type="InterPro" id="IPR036653">
    <property type="entry name" value="CinA-like_C"/>
</dbReference>
<reference evidence="3" key="1">
    <citation type="submission" date="2018-12" db="EMBL/GenBank/DDBJ databases">
        <authorList>
            <person name="Sun L."/>
            <person name="Chen Z."/>
        </authorList>
    </citation>
    <scope>NUCLEOTIDE SEQUENCE [LARGE SCALE GENOMIC DNA]</scope>
    <source>
        <strain evidence="3">3-2-2</strain>
    </source>
</reference>
<proteinExistence type="inferred from homology"/>